<dbReference type="InterPro" id="IPR038765">
    <property type="entry name" value="Papain-like_cys_pep_sf"/>
</dbReference>
<gene>
    <name evidence="6" type="ORF">A4X13_0g9396</name>
</gene>
<reference evidence="6" key="1">
    <citation type="submission" date="2016-04" db="EMBL/GenBank/DDBJ databases">
        <authorList>
            <person name="Nguyen H.D."/>
            <person name="Samba Siva P."/>
            <person name="Cullis J."/>
            <person name="Levesque C.A."/>
            <person name="Hambleton S."/>
        </authorList>
    </citation>
    <scope>NUCLEOTIDE SEQUENCE</scope>
    <source>
        <strain evidence="6">DAOMC 236416</strain>
    </source>
</reference>
<reference evidence="6" key="2">
    <citation type="journal article" date="2019" name="IMA Fungus">
        <title>Genome sequencing and comparison of five Tilletia species to identify candidate genes for the detection of regulated species infecting wheat.</title>
        <authorList>
            <person name="Nguyen H.D.T."/>
            <person name="Sultana T."/>
            <person name="Kesanakurti P."/>
            <person name="Hambleton S."/>
        </authorList>
    </citation>
    <scope>NUCLEOTIDE SEQUENCE</scope>
    <source>
        <strain evidence="6">DAOMC 236416</strain>
    </source>
</reference>
<comment type="caution">
    <text evidence="6">The sequence shown here is derived from an EMBL/GenBank/DDBJ whole genome shotgun (WGS) entry which is preliminary data.</text>
</comment>
<dbReference type="GO" id="GO:0008234">
    <property type="term" value="F:cysteine-type peptidase activity"/>
    <property type="evidence" value="ECO:0007669"/>
    <property type="project" value="UniProtKB-KW"/>
</dbReference>
<organism evidence="6 7">
    <name type="scientific">Tilletia indica</name>
    <dbReference type="NCBI Taxonomy" id="43049"/>
    <lineage>
        <taxon>Eukaryota</taxon>
        <taxon>Fungi</taxon>
        <taxon>Dikarya</taxon>
        <taxon>Basidiomycota</taxon>
        <taxon>Ustilaginomycotina</taxon>
        <taxon>Exobasidiomycetes</taxon>
        <taxon>Tilletiales</taxon>
        <taxon>Tilletiaceae</taxon>
        <taxon>Tilletia</taxon>
    </lineage>
</organism>
<evidence type="ECO:0000256" key="2">
    <source>
        <dbReference type="ARBA" id="ARBA00022670"/>
    </source>
</evidence>
<evidence type="ECO:0000256" key="1">
    <source>
        <dbReference type="ARBA" id="ARBA00005234"/>
    </source>
</evidence>
<keyword evidence="2" id="KW-0645">Protease</keyword>
<name>A0A177SX97_9BASI</name>
<keyword evidence="3" id="KW-0378">Hydrolase</keyword>
<evidence type="ECO:0000313" key="6">
    <source>
        <dbReference type="EMBL" id="KAE8235732.1"/>
    </source>
</evidence>
<dbReference type="Gene3D" id="1.10.418.20">
    <property type="match status" value="1"/>
</dbReference>
<dbReference type="PANTHER" id="PTHR46915">
    <property type="entry name" value="UBIQUITIN-LIKE PROTEASE 4-RELATED"/>
    <property type="match status" value="1"/>
</dbReference>
<sequence length="99" mass="11419">MASLAPATYINDNVVHFAIRYLLTAPPPFGDDPGLHRARWEDIVAMDSLWFTEIQKRWQATPREAAWFSTSFTKNIDVFQRSYLIVPINDASHWNLILA</sequence>
<evidence type="ECO:0000259" key="5">
    <source>
        <dbReference type="PROSITE" id="PS50600"/>
    </source>
</evidence>
<dbReference type="Proteomes" id="UP000077521">
    <property type="component" value="Unassembled WGS sequence"/>
</dbReference>
<dbReference type="PANTHER" id="PTHR46915:SF2">
    <property type="entry name" value="UBIQUITIN-LIKE PROTEASE 4"/>
    <property type="match status" value="1"/>
</dbReference>
<dbReference type="GO" id="GO:0016926">
    <property type="term" value="P:protein desumoylation"/>
    <property type="evidence" value="ECO:0007669"/>
    <property type="project" value="UniProtKB-ARBA"/>
</dbReference>
<accession>A0A177SX97</accession>
<dbReference type="GO" id="GO:0006508">
    <property type="term" value="P:proteolysis"/>
    <property type="evidence" value="ECO:0007669"/>
    <property type="project" value="UniProtKB-KW"/>
</dbReference>
<feature type="domain" description="Ubiquitin-like protease family profile" evidence="5">
    <location>
        <begin position="1"/>
        <end position="99"/>
    </location>
</feature>
<dbReference type="Gene3D" id="3.30.310.130">
    <property type="entry name" value="Ubiquitin-related"/>
    <property type="match status" value="1"/>
</dbReference>
<evidence type="ECO:0000256" key="4">
    <source>
        <dbReference type="ARBA" id="ARBA00022807"/>
    </source>
</evidence>
<dbReference type="EMBL" id="LWDF02002596">
    <property type="protein sequence ID" value="KAE8235732.1"/>
    <property type="molecule type" value="Genomic_DNA"/>
</dbReference>
<dbReference type="GO" id="GO:0019783">
    <property type="term" value="F:ubiquitin-like protein peptidase activity"/>
    <property type="evidence" value="ECO:0007669"/>
    <property type="project" value="UniProtKB-ARBA"/>
</dbReference>
<dbReference type="PROSITE" id="PS50600">
    <property type="entry name" value="ULP_PROTEASE"/>
    <property type="match status" value="1"/>
</dbReference>
<evidence type="ECO:0000256" key="3">
    <source>
        <dbReference type="ARBA" id="ARBA00022801"/>
    </source>
</evidence>
<keyword evidence="7" id="KW-1185">Reference proteome</keyword>
<dbReference type="InterPro" id="IPR003653">
    <property type="entry name" value="Peptidase_C48_C"/>
</dbReference>
<proteinExistence type="inferred from homology"/>
<comment type="similarity">
    <text evidence="1">Belongs to the peptidase C48 family.</text>
</comment>
<evidence type="ECO:0000313" key="7">
    <source>
        <dbReference type="Proteomes" id="UP000077521"/>
    </source>
</evidence>
<protein>
    <recommendedName>
        <fullName evidence="5">Ubiquitin-like protease family profile domain-containing protein</fullName>
    </recommendedName>
</protein>
<dbReference type="SUPFAM" id="SSF54001">
    <property type="entry name" value="Cysteine proteinases"/>
    <property type="match status" value="1"/>
</dbReference>
<dbReference type="AlphaFoldDB" id="A0A177SX97"/>
<keyword evidence="4" id="KW-0788">Thiol protease</keyword>